<name>A0ABQ1IQH6_9PROT</name>
<dbReference type="SUPFAM" id="SSF53474">
    <property type="entry name" value="alpha/beta-Hydrolases"/>
    <property type="match status" value="1"/>
</dbReference>
<dbReference type="Gene3D" id="3.40.50.1820">
    <property type="entry name" value="alpha/beta hydrolase"/>
    <property type="match status" value="1"/>
</dbReference>
<keyword evidence="2" id="KW-1185">Reference proteome</keyword>
<evidence type="ECO:0000313" key="2">
    <source>
        <dbReference type="Proteomes" id="UP000603352"/>
    </source>
</evidence>
<dbReference type="EMBL" id="BMDZ01000043">
    <property type="protein sequence ID" value="GGB49912.1"/>
    <property type="molecule type" value="Genomic_DNA"/>
</dbReference>
<evidence type="ECO:0008006" key="3">
    <source>
        <dbReference type="Google" id="ProtNLM"/>
    </source>
</evidence>
<accession>A0ABQ1IQH6</accession>
<dbReference type="Proteomes" id="UP000603352">
    <property type="component" value="Unassembled WGS sequence"/>
</dbReference>
<dbReference type="RefSeq" id="WP_188579966.1">
    <property type="nucleotide sequence ID" value="NZ_BMDZ01000043.1"/>
</dbReference>
<gene>
    <name evidence="1" type="ORF">GCM10011505_33790</name>
</gene>
<evidence type="ECO:0000313" key="1">
    <source>
        <dbReference type="EMBL" id="GGB49912.1"/>
    </source>
</evidence>
<organism evidence="1 2">
    <name type="scientific">Tistrella bauzanensis</name>
    <dbReference type="NCBI Taxonomy" id="657419"/>
    <lineage>
        <taxon>Bacteria</taxon>
        <taxon>Pseudomonadati</taxon>
        <taxon>Pseudomonadota</taxon>
        <taxon>Alphaproteobacteria</taxon>
        <taxon>Geminicoccales</taxon>
        <taxon>Geminicoccaceae</taxon>
        <taxon>Tistrella</taxon>
    </lineage>
</organism>
<reference evidence="2" key="1">
    <citation type="journal article" date="2019" name="Int. J. Syst. Evol. Microbiol.">
        <title>The Global Catalogue of Microorganisms (GCM) 10K type strain sequencing project: providing services to taxonomists for standard genome sequencing and annotation.</title>
        <authorList>
            <consortium name="The Broad Institute Genomics Platform"/>
            <consortium name="The Broad Institute Genome Sequencing Center for Infectious Disease"/>
            <person name="Wu L."/>
            <person name="Ma J."/>
        </authorList>
    </citation>
    <scope>NUCLEOTIDE SEQUENCE [LARGE SCALE GENOMIC DNA]</scope>
    <source>
        <strain evidence="2">CGMCC 1.10188</strain>
    </source>
</reference>
<proteinExistence type="predicted"/>
<comment type="caution">
    <text evidence="1">The sequence shown here is derived from an EMBL/GenBank/DDBJ whole genome shotgun (WGS) entry which is preliminary data.</text>
</comment>
<dbReference type="InterPro" id="IPR029058">
    <property type="entry name" value="AB_hydrolase_fold"/>
</dbReference>
<protein>
    <recommendedName>
        <fullName evidence="3">Alpha/beta hydrolase</fullName>
    </recommendedName>
</protein>
<sequence>MTDQTTAAPHAGAPVIRQATTTAGLHGTKWDPDRLPAGTTMTAHALTTADGAPVTGFLFRRGGERSVVCLMHPREIGVTQYIVPDLLAAGVAVWVQGSRAPGNDLRLEHETALHDMAAGQAFLRSTAGFGQSVLLGISGGGPLAAFYCQQAALEPAARVARSSGGRPTGLHRATMPAPEGVILVSSHLGQGALMLACIDPSVTDEDDPFSVDPALDPFSAANGFRPAPQSASYTPEFLERYRAAQAARVRRIDEKATALLARKARARAAAKSGGGRADEVMAAFSPIFQVWRTDADPRCFDLSLDPSDRAYGTLWGANQTVSNYGSIGFGRVCTPESWLSNWSAFSTKASMAACAPDIRQPVLMVEYTGDNSVFPADAEYLFGLIGAADKSRLRVHGNHHGRAIDPDQPNGQVVAGDAIAAWLSEKGFA</sequence>